<sequence length="183" mass="19806">MALLCACVAVAAGSPLLVGVQEKAKVRIATLDPVEADTPANTKLLVENEKELEIPATRVLTYSALPYAHVLRKKRALVQCARCGTYECAPEPPDAKCAPWGKVLDVCNCCTVCAQQLHERCGAQFAGSPKCGRCLKCVKPPLEPGEHPYNQWGACELDCSSKECQKDPVPMCKIFELSDQSSQ</sequence>
<gene>
    <name evidence="3" type="ORF">FJT64_020715</name>
</gene>
<evidence type="ECO:0000259" key="2">
    <source>
        <dbReference type="PROSITE" id="PS51323"/>
    </source>
</evidence>
<organism evidence="3 4">
    <name type="scientific">Amphibalanus amphitrite</name>
    <name type="common">Striped barnacle</name>
    <name type="synonym">Balanus amphitrite</name>
    <dbReference type="NCBI Taxonomy" id="1232801"/>
    <lineage>
        <taxon>Eukaryota</taxon>
        <taxon>Metazoa</taxon>
        <taxon>Ecdysozoa</taxon>
        <taxon>Arthropoda</taxon>
        <taxon>Crustacea</taxon>
        <taxon>Multicrustacea</taxon>
        <taxon>Cirripedia</taxon>
        <taxon>Thoracica</taxon>
        <taxon>Thoracicalcarea</taxon>
        <taxon>Balanomorpha</taxon>
        <taxon>Balanoidea</taxon>
        <taxon>Balanidae</taxon>
        <taxon>Amphibalaninae</taxon>
        <taxon>Amphibalanus</taxon>
    </lineage>
</organism>
<evidence type="ECO:0000313" key="3">
    <source>
        <dbReference type="EMBL" id="KAF0308005.1"/>
    </source>
</evidence>
<dbReference type="SUPFAM" id="SSF57184">
    <property type="entry name" value="Growth factor receptor domain"/>
    <property type="match status" value="1"/>
</dbReference>
<accession>A0A6A4WMB7</accession>
<name>A0A6A4WMB7_AMPAM</name>
<evidence type="ECO:0000313" key="4">
    <source>
        <dbReference type="Proteomes" id="UP000440578"/>
    </source>
</evidence>
<dbReference type="PROSITE" id="PS51323">
    <property type="entry name" value="IGFBP_N_2"/>
    <property type="match status" value="1"/>
</dbReference>
<reference evidence="3 4" key="1">
    <citation type="submission" date="2019-07" db="EMBL/GenBank/DDBJ databases">
        <title>Draft genome assembly of a fouling barnacle, Amphibalanus amphitrite (Darwin, 1854): The first reference genome for Thecostraca.</title>
        <authorList>
            <person name="Kim W."/>
        </authorList>
    </citation>
    <scope>NUCLEOTIDE SEQUENCE [LARGE SCALE GENOMIC DNA]</scope>
    <source>
        <strain evidence="3">SNU_AA5</strain>
        <tissue evidence="3">Soma without cirri and trophi</tissue>
    </source>
</reference>
<dbReference type="EMBL" id="VIIS01000517">
    <property type="protein sequence ID" value="KAF0308005.1"/>
    <property type="molecule type" value="Genomic_DNA"/>
</dbReference>
<proteinExistence type="predicted"/>
<keyword evidence="4" id="KW-1185">Reference proteome</keyword>
<dbReference type="InterPro" id="IPR000867">
    <property type="entry name" value="IGFBP-like"/>
</dbReference>
<dbReference type="InterPro" id="IPR009030">
    <property type="entry name" value="Growth_fac_rcpt_cys_sf"/>
</dbReference>
<dbReference type="GO" id="GO:0005576">
    <property type="term" value="C:extracellular region"/>
    <property type="evidence" value="ECO:0007669"/>
    <property type="project" value="InterPro"/>
</dbReference>
<dbReference type="AlphaFoldDB" id="A0A6A4WMB7"/>
<feature type="domain" description="IGFBP N-terminal" evidence="2">
    <location>
        <begin position="76"/>
        <end position="158"/>
    </location>
</feature>
<keyword evidence="1" id="KW-1015">Disulfide bond</keyword>
<dbReference type="SMART" id="SM00121">
    <property type="entry name" value="IB"/>
    <property type="match status" value="1"/>
</dbReference>
<dbReference type="Proteomes" id="UP000440578">
    <property type="component" value="Unassembled WGS sequence"/>
</dbReference>
<comment type="caution">
    <text evidence="3">The sequence shown here is derived from an EMBL/GenBank/DDBJ whole genome shotgun (WGS) entry which is preliminary data.</text>
</comment>
<dbReference type="Gene3D" id="4.10.40.20">
    <property type="match status" value="1"/>
</dbReference>
<evidence type="ECO:0000256" key="1">
    <source>
        <dbReference type="ARBA" id="ARBA00023157"/>
    </source>
</evidence>
<protein>
    <recommendedName>
        <fullName evidence="2">IGFBP N-terminal domain-containing protein</fullName>
    </recommendedName>
</protein>